<organism evidence="2 3">
    <name type="scientific">Mycena alexandri</name>
    <dbReference type="NCBI Taxonomy" id="1745969"/>
    <lineage>
        <taxon>Eukaryota</taxon>
        <taxon>Fungi</taxon>
        <taxon>Dikarya</taxon>
        <taxon>Basidiomycota</taxon>
        <taxon>Agaricomycotina</taxon>
        <taxon>Agaricomycetes</taxon>
        <taxon>Agaricomycetidae</taxon>
        <taxon>Agaricales</taxon>
        <taxon>Marasmiineae</taxon>
        <taxon>Mycenaceae</taxon>
        <taxon>Mycena</taxon>
    </lineage>
</organism>
<gene>
    <name evidence="2" type="ORF">C8F04DRAFT_1260256</name>
</gene>
<name>A0AAD6SUH2_9AGAR</name>
<comment type="caution">
    <text evidence="2">The sequence shown here is derived from an EMBL/GenBank/DDBJ whole genome shotgun (WGS) entry which is preliminary data.</text>
</comment>
<dbReference type="EMBL" id="JARJCM010000060">
    <property type="protein sequence ID" value="KAJ7034005.1"/>
    <property type="molecule type" value="Genomic_DNA"/>
</dbReference>
<accession>A0AAD6SUH2</accession>
<evidence type="ECO:0000256" key="1">
    <source>
        <dbReference type="SAM" id="MobiDB-lite"/>
    </source>
</evidence>
<dbReference type="Proteomes" id="UP001218188">
    <property type="component" value="Unassembled WGS sequence"/>
</dbReference>
<feature type="region of interest" description="Disordered" evidence="1">
    <location>
        <begin position="195"/>
        <end position="224"/>
    </location>
</feature>
<feature type="compositionally biased region" description="Gly residues" evidence="1">
    <location>
        <begin position="202"/>
        <end position="219"/>
    </location>
</feature>
<dbReference type="AlphaFoldDB" id="A0AAD6SUH2"/>
<proteinExistence type="predicted"/>
<reference evidence="2" key="1">
    <citation type="submission" date="2023-03" db="EMBL/GenBank/DDBJ databases">
        <title>Massive genome expansion in bonnet fungi (Mycena s.s.) driven by repeated elements and novel gene families across ecological guilds.</title>
        <authorList>
            <consortium name="Lawrence Berkeley National Laboratory"/>
            <person name="Harder C.B."/>
            <person name="Miyauchi S."/>
            <person name="Viragh M."/>
            <person name="Kuo A."/>
            <person name="Thoen E."/>
            <person name="Andreopoulos B."/>
            <person name="Lu D."/>
            <person name="Skrede I."/>
            <person name="Drula E."/>
            <person name="Henrissat B."/>
            <person name="Morin E."/>
            <person name="Kohler A."/>
            <person name="Barry K."/>
            <person name="LaButti K."/>
            <person name="Morin E."/>
            <person name="Salamov A."/>
            <person name="Lipzen A."/>
            <person name="Mereny Z."/>
            <person name="Hegedus B."/>
            <person name="Baldrian P."/>
            <person name="Stursova M."/>
            <person name="Weitz H."/>
            <person name="Taylor A."/>
            <person name="Grigoriev I.V."/>
            <person name="Nagy L.G."/>
            <person name="Martin F."/>
            <person name="Kauserud H."/>
        </authorList>
    </citation>
    <scope>NUCLEOTIDE SEQUENCE</scope>
    <source>
        <strain evidence="2">CBHHK200</strain>
    </source>
</reference>
<keyword evidence="3" id="KW-1185">Reference proteome</keyword>
<evidence type="ECO:0000313" key="2">
    <source>
        <dbReference type="EMBL" id="KAJ7034005.1"/>
    </source>
</evidence>
<evidence type="ECO:0000313" key="3">
    <source>
        <dbReference type="Proteomes" id="UP001218188"/>
    </source>
</evidence>
<sequence>MPGCHFRGGGVDAALPSVQIRQAVVEQRARSPANGTVARRARSYHQVLTAAKEAEWHEFILQLERTNVYDVLDRLRLRPRSVFPALVEPSSGEVAVGHLERGRVLGRAWFGEEAEELAGGGGNEGVGMGNKEEVAREVDTNDSGAPHVTPLEKMCDWIAADATDTGECNTVRRSTRPEAERTTNNKTNNVRRMGDRATVSEGDGGAEGRMGTGGSGVGSGEQEEWERGRATWRREMVDGAVIKEERGLEEVTDGEVDTAVFGCGPWKAADSHGMQMGFIHRGWPVLGDWVRHVFKASVALAREEG</sequence>
<protein>
    <submittedName>
        <fullName evidence="2">Uncharacterized protein</fullName>
    </submittedName>
</protein>